<keyword evidence="3" id="KW-1185">Reference proteome</keyword>
<dbReference type="RefSeq" id="XP_064659562.1">
    <property type="nucleotide sequence ID" value="XM_064802201.1"/>
</dbReference>
<reference evidence="2 3" key="1">
    <citation type="submission" date="2023-08" db="EMBL/GenBank/DDBJ databases">
        <title>Black Yeasts Isolated from many extreme environments.</title>
        <authorList>
            <person name="Coleine C."/>
            <person name="Stajich J.E."/>
            <person name="Selbmann L."/>
        </authorList>
    </citation>
    <scope>NUCLEOTIDE SEQUENCE [LARGE SCALE GENOMIC DNA]</scope>
    <source>
        <strain evidence="2 3">CCFEE 5935</strain>
    </source>
</reference>
<dbReference type="EMBL" id="JAVRRT010000007">
    <property type="protein sequence ID" value="KAK5170364.1"/>
    <property type="molecule type" value="Genomic_DNA"/>
</dbReference>
<proteinExistence type="predicted"/>
<dbReference type="CDD" id="cd18186">
    <property type="entry name" value="BTB_POZ_ZBTB_KLHL-like"/>
    <property type="match status" value="1"/>
</dbReference>
<dbReference type="Proteomes" id="UP001337655">
    <property type="component" value="Unassembled WGS sequence"/>
</dbReference>
<dbReference type="PROSITE" id="PS50097">
    <property type="entry name" value="BTB"/>
    <property type="match status" value="1"/>
</dbReference>
<gene>
    <name evidence="2" type="ORF">LTR77_004951</name>
</gene>
<name>A0AAV9PAX2_9PEZI</name>
<sequence length="296" mass="33151">MTASATVKAEGSGASANKTPAVASAPPFVLSKVDTGAGESNVTKQMTKGLQNVWANARYSDFTIGCGERKWKAHKVVVCSQSDFFHKACDGEFKEAQTGVVTLKEDDPNVVEVMLHFMYHFDYEDEGHGGLAPLMLNAYLFVMADKYQVDGLKALAKDKFLKRTTSQWNTSSFAEVISVAYSLDDRVTGVLRQILAGTVRDHAKDLFRKQEFFEFREAALKHPQLLLDHSKSTAVNADEPNRNPANMDWYKCPGNYCKEYSAIFAISQHVPDTFRISCPLRCTYNKNKPFWDAYKI</sequence>
<evidence type="ECO:0000313" key="3">
    <source>
        <dbReference type="Proteomes" id="UP001337655"/>
    </source>
</evidence>
<comment type="caution">
    <text evidence="2">The sequence shown here is derived from an EMBL/GenBank/DDBJ whole genome shotgun (WGS) entry which is preliminary data.</text>
</comment>
<accession>A0AAV9PAX2</accession>
<dbReference type="InterPro" id="IPR000210">
    <property type="entry name" value="BTB/POZ_dom"/>
</dbReference>
<feature type="domain" description="BTB" evidence="1">
    <location>
        <begin position="60"/>
        <end position="119"/>
    </location>
</feature>
<evidence type="ECO:0000259" key="1">
    <source>
        <dbReference type="PROSITE" id="PS50097"/>
    </source>
</evidence>
<dbReference type="InterPro" id="IPR011333">
    <property type="entry name" value="SKP1/BTB/POZ_sf"/>
</dbReference>
<dbReference type="SMART" id="SM00225">
    <property type="entry name" value="BTB"/>
    <property type="match status" value="1"/>
</dbReference>
<organism evidence="2 3">
    <name type="scientific">Saxophila tyrrhenica</name>
    <dbReference type="NCBI Taxonomy" id="1690608"/>
    <lineage>
        <taxon>Eukaryota</taxon>
        <taxon>Fungi</taxon>
        <taxon>Dikarya</taxon>
        <taxon>Ascomycota</taxon>
        <taxon>Pezizomycotina</taxon>
        <taxon>Dothideomycetes</taxon>
        <taxon>Dothideomycetidae</taxon>
        <taxon>Mycosphaerellales</taxon>
        <taxon>Extremaceae</taxon>
        <taxon>Saxophila</taxon>
    </lineage>
</organism>
<dbReference type="AlphaFoldDB" id="A0AAV9PAX2"/>
<dbReference type="SUPFAM" id="SSF54695">
    <property type="entry name" value="POZ domain"/>
    <property type="match status" value="1"/>
</dbReference>
<dbReference type="Pfam" id="PF00651">
    <property type="entry name" value="BTB"/>
    <property type="match status" value="1"/>
</dbReference>
<dbReference type="PANTHER" id="PTHR47843:SF5">
    <property type="entry name" value="BTB_POZ DOMAIN PROTEIN"/>
    <property type="match status" value="1"/>
</dbReference>
<evidence type="ECO:0000313" key="2">
    <source>
        <dbReference type="EMBL" id="KAK5170364.1"/>
    </source>
</evidence>
<dbReference type="PANTHER" id="PTHR47843">
    <property type="entry name" value="BTB DOMAIN-CONTAINING PROTEIN-RELATED"/>
    <property type="match status" value="1"/>
</dbReference>
<protein>
    <recommendedName>
        <fullName evidence="1">BTB domain-containing protein</fullName>
    </recommendedName>
</protein>
<dbReference type="GeneID" id="89926295"/>
<dbReference type="Gene3D" id="3.30.710.10">
    <property type="entry name" value="Potassium Channel Kv1.1, Chain A"/>
    <property type="match status" value="1"/>
</dbReference>